<comment type="subcellular location">
    <subcellularLocation>
        <location evidence="1">Golgi apparatus membrane</location>
        <topology evidence="1">Multi-pass membrane protein</topology>
    </subcellularLocation>
</comment>
<keyword evidence="12" id="KW-1185">Reference proteome</keyword>
<evidence type="ECO:0000256" key="10">
    <source>
        <dbReference type="SAM" id="Phobius"/>
    </source>
</evidence>
<evidence type="ECO:0000256" key="5">
    <source>
        <dbReference type="ARBA" id="ARBA00022927"/>
    </source>
</evidence>
<keyword evidence="8 10" id="KW-0472">Membrane</keyword>
<evidence type="ECO:0000256" key="4">
    <source>
        <dbReference type="ARBA" id="ARBA00022692"/>
    </source>
</evidence>
<comment type="similarity">
    <text evidence="2">Belongs to the SYS1 family.</text>
</comment>
<dbReference type="GO" id="GO:0043001">
    <property type="term" value="P:Golgi to plasma membrane protein transport"/>
    <property type="evidence" value="ECO:0007669"/>
    <property type="project" value="TreeGrafter"/>
</dbReference>
<evidence type="ECO:0000256" key="3">
    <source>
        <dbReference type="ARBA" id="ARBA00022448"/>
    </source>
</evidence>
<feature type="region of interest" description="Disordered" evidence="9">
    <location>
        <begin position="164"/>
        <end position="195"/>
    </location>
</feature>
<dbReference type="InterPro" id="IPR019185">
    <property type="entry name" value="Integral_membrane_SYS1-rel"/>
</dbReference>
<evidence type="ECO:0008006" key="13">
    <source>
        <dbReference type="Google" id="ProtNLM"/>
    </source>
</evidence>
<evidence type="ECO:0000256" key="2">
    <source>
        <dbReference type="ARBA" id="ARBA00008160"/>
    </source>
</evidence>
<dbReference type="PANTHER" id="PTHR12952">
    <property type="entry name" value="SYS1"/>
    <property type="match status" value="1"/>
</dbReference>
<keyword evidence="6 10" id="KW-1133">Transmembrane helix</keyword>
<dbReference type="AlphaFoldDB" id="A0A0D2GC63"/>
<protein>
    <recommendedName>
        <fullName evidence="13">Protein SYS1</fullName>
    </recommendedName>
</protein>
<feature type="transmembrane region" description="Helical" evidence="10">
    <location>
        <begin position="69"/>
        <end position="92"/>
    </location>
</feature>
<keyword evidence="4 10" id="KW-0812">Transmembrane</keyword>
<name>A0A0D2GC63_9EURO</name>
<keyword evidence="7" id="KW-0333">Golgi apparatus</keyword>
<dbReference type="EMBL" id="KN846958">
    <property type="protein sequence ID" value="KIW69684.1"/>
    <property type="molecule type" value="Genomic_DNA"/>
</dbReference>
<dbReference type="PANTHER" id="PTHR12952:SF0">
    <property type="entry name" value="PROTEIN SYS1 HOMOLOG"/>
    <property type="match status" value="1"/>
</dbReference>
<reference evidence="11 12" key="1">
    <citation type="submission" date="2015-01" db="EMBL/GenBank/DDBJ databases">
        <title>The Genome Sequence of Capronia semiimmersa CBS27337.</title>
        <authorList>
            <consortium name="The Broad Institute Genomics Platform"/>
            <person name="Cuomo C."/>
            <person name="de Hoog S."/>
            <person name="Gorbushina A."/>
            <person name="Stielow B."/>
            <person name="Teixiera M."/>
            <person name="Abouelleil A."/>
            <person name="Chapman S.B."/>
            <person name="Priest M."/>
            <person name="Young S.K."/>
            <person name="Wortman J."/>
            <person name="Nusbaum C."/>
            <person name="Birren B."/>
        </authorList>
    </citation>
    <scope>NUCLEOTIDE SEQUENCE [LARGE SCALE GENOMIC DNA]</scope>
    <source>
        <strain evidence="11 12">CBS 27337</strain>
    </source>
</reference>
<evidence type="ECO:0000256" key="1">
    <source>
        <dbReference type="ARBA" id="ARBA00004653"/>
    </source>
</evidence>
<proteinExistence type="inferred from homology"/>
<evidence type="ECO:0000313" key="12">
    <source>
        <dbReference type="Proteomes" id="UP000054266"/>
    </source>
</evidence>
<sequence>MPRPRRKPPRSGALTELPPLKILRSILVLQLWYYTTFFILAVFVSLVLGQNFSPDLVLDWQSVRGDNTLGWTVGFLCVVNGFVTVIPILIFISRSKLVPDFALTIHFIHLLVTSFYTGALPTNLLWWGLEAASAALMIVTGVWACRYREMQPISFGTPATKRNVNPAGEAVNGSAEPHMGNNSYEMGNLGGDENV</sequence>
<accession>A0A0D2GC63</accession>
<keyword evidence="3" id="KW-0813">Transport</keyword>
<dbReference type="GO" id="GO:0034067">
    <property type="term" value="P:protein localization to Golgi apparatus"/>
    <property type="evidence" value="ECO:0007669"/>
    <property type="project" value="TreeGrafter"/>
</dbReference>
<evidence type="ECO:0000256" key="7">
    <source>
        <dbReference type="ARBA" id="ARBA00023034"/>
    </source>
</evidence>
<dbReference type="STRING" id="5601.A0A0D2GC63"/>
<dbReference type="GO" id="GO:0000139">
    <property type="term" value="C:Golgi membrane"/>
    <property type="evidence" value="ECO:0007669"/>
    <property type="project" value="UniProtKB-SubCell"/>
</dbReference>
<dbReference type="GO" id="GO:0005802">
    <property type="term" value="C:trans-Golgi network"/>
    <property type="evidence" value="ECO:0007669"/>
    <property type="project" value="TreeGrafter"/>
</dbReference>
<dbReference type="GO" id="GO:0005829">
    <property type="term" value="C:cytosol"/>
    <property type="evidence" value="ECO:0007669"/>
    <property type="project" value="GOC"/>
</dbReference>
<feature type="transmembrane region" description="Helical" evidence="10">
    <location>
        <begin position="31"/>
        <end position="49"/>
    </location>
</feature>
<gene>
    <name evidence="11" type="ORF">PV04_05546</name>
</gene>
<evidence type="ECO:0000256" key="9">
    <source>
        <dbReference type="SAM" id="MobiDB-lite"/>
    </source>
</evidence>
<feature type="transmembrane region" description="Helical" evidence="10">
    <location>
        <begin position="125"/>
        <end position="145"/>
    </location>
</feature>
<dbReference type="HOGENOM" id="CLU_081382_0_0_1"/>
<dbReference type="Proteomes" id="UP000054266">
    <property type="component" value="Unassembled WGS sequence"/>
</dbReference>
<organism evidence="11 12">
    <name type="scientific">Phialophora macrospora</name>
    <dbReference type="NCBI Taxonomy" id="1851006"/>
    <lineage>
        <taxon>Eukaryota</taxon>
        <taxon>Fungi</taxon>
        <taxon>Dikarya</taxon>
        <taxon>Ascomycota</taxon>
        <taxon>Pezizomycotina</taxon>
        <taxon>Eurotiomycetes</taxon>
        <taxon>Chaetothyriomycetidae</taxon>
        <taxon>Chaetothyriales</taxon>
        <taxon>Herpotrichiellaceae</taxon>
        <taxon>Phialophora</taxon>
    </lineage>
</organism>
<evidence type="ECO:0000256" key="8">
    <source>
        <dbReference type="ARBA" id="ARBA00023136"/>
    </source>
</evidence>
<keyword evidence="5" id="KW-0653">Protein transport</keyword>
<feature type="transmembrane region" description="Helical" evidence="10">
    <location>
        <begin position="101"/>
        <end position="119"/>
    </location>
</feature>
<dbReference type="Pfam" id="PF09801">
    <property type="entry name" value="SYS1"/>
    <property type="match status" value="1"/>
</dbReference>
<dbReference type="GO" id="GO:0006895">
    <property type="term" value="P:Golgi to endosome transport"/>
    <property type="evidence" value="ECO:0007669"/>
    <property type="project" value="TreeGrafter"/>
</dbReference>
<evidence type="ECO:0000313" key="11">
    <source>
        <dbReference type="EMBL" id="KIW69684.1"/>
    </source>
</evidence>
<evidence type="ECO:0000256" key="6">
    <source>
        <dbReference type="ARBA" id="ARBA00022989"/>
    </source>
</evidence>